<dbReference type="SFLD" id="SFLDG01067">
    <property type="entry name" value="SPASM/twitch_domain_containing"/>
    <property type="match status" value="1"/>
</dbReference>
<gene>
    <name evidence="6" type="ORF">P3G67_24135</name>
</gene>
<keyword evidence="3" id="KW-0408">Iron</keyword>
<evidence type="ECO:0000256" key="1">
    <source>
        <dbReference type="ARBA" id="ARBA00022691"/>
    </source>
</evidence>
<accession>A0ABT5ZRX0</accession>
<dbReference type="SFLD" id="SFLDG01386">
    <property type="entry name" value="main_SPASM_domain-containing"/>
    <property type="match status" value="1"/>
</dbReference>
<dbReference type="SFLD" id="SFLDS00029">
    <property type="entry name" value="Radical_SAM"/>
    <property type="match status" value="1"/>
</dbReference>
<dbReference type="SFLD" id="SFLDG01072">
    <property type="entry name" value="dehydrogenase_like"/>
    <property type="match status" value="1"/>
</dbReference>
<evidence type="ECO:0000313" key="6">
    <source>
        <dbReference type="EMBL" id="MDF3292269.1"/>
    </source>
</evidence>
<dbReference type="Proteomes" id="UP001216579">
    <property type="component" value="Unassembled WGS sequence"/>
</dbReference>
<evidence type="ECO:0000256" key="4">
    <source>
        <dbReference type="ARBA" id="ARBA00023014"/>
    </source>
</evidence>
<feature type="domain" description="Radical SAM core" evidence="5">
    <location>
        <begin position="16"/>
        <end position="240"/>
    </location>
</feature>
<dbReference type="InterPro" id="IPR007197">
    <property type="entry name" value="rSAM"/>
</dbReference>
<dbReference type="SUPFAM" id="SSF102114">
    <property type="entry name" value="Radical SAM enzymes"/>
    <property type="match status" value="1"/>
</dbReference>
<dbReference type="SMART" id="SM00729">
    <property type="entry name" value="Elp3"/>
    <property type="match status" value="1"/>
</dbReference>
<dbReference type="InterPro" id="IPR058240">
    <property type="entry name" value="rSAM_sf"/>
</dbReference>
<protein>
    <submittedName>
        <fullName evidence="6">Radical SAM protein</fullName>
    </submittedName>
</protein>
<name>A0ABT5ZRX0_9ACTN</name>
<reference evidence="6 7" key="1">
    <citation type="submission" date="2023-03" db="EMBL/GenBank/DDBJ databases">
        <title>Draft genome sequence of Streptomyces sp. RB6PN23 isolated from peat swamp forest in Thailand.</title>
        <authorList>
            <person name="Klaysubun C."/>
            <person name="Duangmal K."/>
        </authorList>
    </citation>
    <scope>NUCLEOTIDE SEQUENCE [LARGE SCALE GENOMIC DNA]</scope>
    <source>
        <strain evidence="6 7">RB6PN23</strain>
    </source>
</reference>
<evidence type="ECO:0000259" key="5">
    <source>
        <dbReference type="PROSITE" id="PS51918"/>
    </source>
</evidence>
<dbReference type="InterPro" id="IPR006638">
    <property type="entry name" value="Elp3/MiaA/NifB-like_rSAM"/>
</dbReference>
<dbReference type="PROSITE" id="PS51918">
    <property type="entry name" value="RADICAL_SAM"/>
    <property type="match status" value="1"/>
</dbReference>
<keyword evidence="7" id="KW-1185">Reference proteome</keyword>
<dbReference type="Pfam" id="PF04055">
    <property type="entry name" value="Radical_SAM"/>
    <property type="match status" value="1"/>
</dbReference>
<comment type="caution">
    <text evidence="6">The sequence shown here is derived from an EMBL/GenBank/DDBJ whole genome shotgun (WGS) entry which is preliminary data.</text>
</comment>
<dbReference type="Gene3D" id="3.20.20.70">
    <property type="entry name" value="Aldolase class I"/>
    <property type="match status" value="1"/>
</dbReference>
<dbReference type="InterPro" id="IPR023867">
    <property type="entry name" value="Sulphatase_maturase_rSAM"/>
</dbReference>
<evidence type="ECO:0000313" key="7">
    <source>
        <dbReference type="Proteomes" id="UP001216579"/>
    </source>
</evidence>
<keyword evidence="4" id="KW-0411">Iron-sulfur</keyword>
<evidence type="ECO:0000256" key="2">
    <source>
        <dbReference type="ARBA" id="ARBA00022723"/>
    </source>
</evidence>
<proteinExistence type="predicted"/>
<dbReference type="RefSeq" id="WP_276095346.1">
    <property type="nucleotide sequence ID" value="NZ_JARJBC010000016.1"/>
</dbReference>
<organism evidence="6 7">
    <name type="scientific">Streptomyces silvisoli</name>
    <dbReference type="NCBI Taxonomy" id="3034235"/>
    <lineage>
        <taxon>Bacteria</taxon>
        <taxon>Bacillati</taxon>
        <taxon>Actinomycetota</taxon>
        <taxon>Actinomycetes</taxon>
        <taxon>Kitasatosporales</taxon>
        <taxon>Streptomycetaceae</taxon>
        <taxon>Streptomyces</taxon>
    </lineage>
</organism>
<evidence type="ECO:0000256" key="3">
    <source>
        <dbReference type="ARBA" id="ARBA00023004"/>
    </source>
</evidence>
<dbReference type="CDD" id="cd01335">
    <property type="entry name" value="Radical_SAM"/>
    <property type="match status" value="1"/>
</dbReference>
<dbReference type="NCBIfam" id="NF041718">
    <property type="entry name" value="rSAM_phane_AMC"/>
    <property type="match status" value="1"/>
</dbReference>
<dbReference type="PANTHER" id="PTHR43273">
    <property type="entry name" value="ANAEROBIC SULFATASE-MATURATING ENZYME HOMOLOG ASLB-RELATED"/>
    <property type="match status" value="1"/>
</dbReference>
<dbReference type="PANTHER" id="PTHR43273:SF8">
    <property type="entry name" value="RADICAL SAM DOMAIN PROTEIN"/>
    <property type="match status" value="1"/>
</dbReference>
<keyword evidence="1" id="KW-0949">S-adenosyl-L-methionine</keyword>
<dbReference type="InterPro" id="IPR013785">
    <property type="entry name" value="Aldolase_TIM"/>
</dbReference>
<dbReference type="EMBL" id="JARJBC010000016">
    <property type="protein sequence ID" value="MDF3292269.1"/>
    <property type="molecule type" value="Genomic_DNA"/>
</dbReference>
<keyword evidence="2" id="KW-0479">Metal-binding</keyword>
<sequence length="385" mass="43582">MLHDHDWPARYAARIATRPSTFVVQPTKFCNLDCTYCYLRDRDQRSHMPVEVARAAARSAAQVVREDGSQPLGIVWHAGEPMALGVRRFTSLLAPFQPLLEAGLLRHYMQTNVTLVTDEWCELLLEHDFRIGVSIDGPAALNSQRINRRGQPAFDRIMKGIDRLRSRSIPFSAIAVVNQDSIDQPQVLLDFLSDLGCESIGLNMEEAEDVKTKRRPPIREQAIEFWRRAIAWSRCHPDGATIRELDRLGDYLHLVRSGQRARWQERRIDPIPTISVSGDVVLLSPELADTTAPTYEDFRAGNVLEESIPAILDRAHRLRYVREFLTGLDECEATCAFFDFCRGAQAGNRYFENGSLATTETNHCRVSQQALVMALSDTARKEYAA</sequence>